<evidence type="ECO:0000313" key="8">
    <source>
        <dbReference type="EMBL" id="MEB3034404.1"/>
    </source>
</evidence>
<dbReference type="InterPro" id="IPR036250">
    <property type="entry name" value="AcylCo_DH-like_C"/>
</dbReference>
<dbReference type="Proteomes" id="UP001298593">
    <property type="component" value="Unassembled WGS sequence"/>
</dbReference>
<evidence type="ECO:0000256" key="3">
    <source>
        <dbReference type="ARBA" id="ARBA00022630"/>
    </source>
</evidence>
<dbReference type="PANTHER" id="PTHR43884">
    <property type="entry name" value="ACYL-COA DEHYDROGENASE"/>
    <property type="match status" value="1"/>
</dbReference>
<dbReference type="Pfam" id="PF00441">
    <property type="entry name" value="Acyl-CoA_dh_1"/>
    <property type="match status" value="1"/>
</dbReference>
<proteinExistence type="inferred from homology"/>
<name>A0ABU5Y2F8_9MYCO</name>
<comment type="similarity">
    <text evidence="2">Belongs to the acyl-CoA dehydrogenase family.</text>
</comment>
<dbReference type="Gene3D" id="1.10.540.10">
    <property type="entry name" value="Acyl-CoA dehydrogenase/oxidase, N-terminal domain"/>
    <property type="match status" value="1"/>
</dbReference>
<evidence type="ECO:0000256" key="1">
    <source>
        <dbReference type="ARBA" id="ARBA00001974"/>
    </source>
</evidence>
<keyword evidence="4" id="KW-0274">FAD</keyword>
<dbReference type="SUPFAM" id="SSF56645">
    <property type="entry name" value="Acyl-CoA dehydrogenase NM domain-like"/>
    <property type="match status" value="1"/>
</dbReference>
<keyword evidence="3" id="KW-0285">Flavoprotein</keyword>
<keyword evidence="5" id="KW-0560">Oxidoreductase</keyword>
<evidence type="ECO:0000259" key="6">
    <source>
        <dbReference type="Pfam" id="PF00441"/>
    </source>
</evidence>
<dbReference type="PANTHER" id="PTHR43884:SF20">
    <property type="entry name" value="ACYL-COA DEHYDROGENASE FADE28"/>
    <property type="match status" value="1"/>
</dbReference>
<evidence type="ECO:0000256" key="5">
    <source>
        <dbReference type="ARBA" id="ARBA00023002"/>
    </source>
</evidence>
<dbReference type="RefSeq" id="WP_224974499.1">
    <property type="nucleotide sequence ID" value="NZ_JAYJJU010000031.1"/>
</dbReference>
<dbReference type="Pfam" id="PF02771">
    <property type="entry name" value="Acyl-CoA_dh_N"/>
    <property type="match status" value="1"/>
</dbReference>
<gene>
    <name evidence="8" type="ORF">KV113_22950</name>
</gene>
<comment type="cofactor">
    <cofactor evidence="1">
        <name>FAD</name>
        <dbReference type="ChEBI" id="CHEBI:57692"/>
    </cofactor>
</comment>
<dbReference type="InterPro" id="IPR037069">
    <property type="entry name" value="AcylCoA_DH/ox_N_sf"/>
</dbReference>
<dbReference type="InterPro" id="IPR009100">
    <property type="entry name" value="AcylCoA_DH/oxidase_NM_dom_sf"/>
</dbReference>
<evidence type="ECO:0000256" key="2">
    <source>
        <dbReference type="ARBA" id="ARBA00009347"/>
    </source>
</evidence>
<comment type="caution">
    <text evidence="8">The sequence shown here is derived from an EMBL/GenBank/DDBJ whole genome shotgun (WGS) entry which is preliminary data.</text>
</comment>
<feature type="domain" description="Acyl-CoA dehydrogenase/oxidase N-terminal" evidence="7">
    <location>
        <begin position="5"/>
        <end position="94"/>
    </location>
</feature>
<protein>
    <submittedName>
        <fullName evidence="8">Acyl-CoA dehydrogenase family protein</fullName>
    </submittedName>
</protein>
<evidence type="ECO:0000256" key="4">
    <source>
        <dbReference type="ARBA" id="ARBA00022827"/>
    </source>
</evidence>
<feature type="domain" description="Acyl-CoA dehydrogenase/oxidase C-terminal" evidence="6">
    <location>
        <begin position="199"/>
        <end position="318"/>
    </location>
</feature>
<dbReference type="EMBL" id="JAYJJU010000031">
    <property type="protein sequence ID" value="MEB3034404.1"/>
    <property type="molecule type" value="Genomic_DNA"/>
</dbReference>
<dbReference type="Gene3D" id="1.20.140.10">
    <property type="entry name" value="Butyryl-CoA Dehydrogenase, subunit A, domain 3"/>
    <property type="match status" value="1"/>
</dbReference>
<accession>A0ABU5Y2F8</accession>
<dbReference type="InterPro" id="IPR009075">
    <property type="entry name" value="AcylCo_DH/oxidase_C"/>
</dbReference>
<evidence type="ECO:0000313" key="9">
    <source>
        <dbReference type="Proteomes" id="UP001298593"/>
    </source>
</evidence>
<dbReference type="InterPro" id="IPR013786">
    <property type="entry name" value="AcylCoA_DH/ox_N"/>
</dbReference>
<dbReference type="SUPFAM" id="SSF47203">
    <property type="entry name" value="Acyl-CoA dehydrogenase C-terminal domain-like"/>
    <property type="match status" value="1"/>
</dbReference>
<keyword evidence="9" id="KW-1185">Reference proteome</keyword>
<reference evidence="8 9" key="1">
    <citation type="submission" date="2023-12" db="EMBL/GenBank/DDBJ databases">
        <title>Description of new species of Mycobacterium terrae complex isolated from sewage at the Sao Paulo Zoological Park Foundation in Brazil.</title>
        <authorList>
            <person name="Romagnoli C.L."/>
            <person name="Conceicao E.C."/>
            <person name="Machado E."/>
            <person name="Barreto L.B.P.F."/>
            <person name="Sharma A."/>
            <person name="Silva N.M."/>
            <person name="Marques L.E."/>
            <person name="Juliana M.A."/>
            <person name="Lourenco M.C.S."/>
            <person name="Digiampietri L.A."/>
            <person name="Suffys P.N."/>
            <person name="Viana-Niero C."/>
        </authorList>
    </citation>
    <scope>NUCLEOTIDE SEQUENCE [LARGE SCALE GENOMIC DNA]</scope>
    <source>
        <strain evidence="8 9">MYC340</strain>
    </source>
</reference>
<sequence length="355" mass="36451">MSGRELRSVAEKLFAEHSGWQAVGEAEAAGWVGPLWEALQQTGFPDVPVPEELGGAGGGVADAAQLLQAAGAHAAPVPLAESGLVGGWLLAAAGLPLPDGVRTALGSTAGLRLDGDRLFGAAPAVPWGHRAEHVVGLVDGVVILAPGPAAQGPGPTAARGVNLADEPRDTLHFDGIPVTARVAAPETVTEQTLGERAALGRAALIAGALSAVATMTLRYTGEREQFGRPIGRFQAVQAHLVTIHQQATVVEAAVDGAVAAVERGRASFEIACAKLLADRGAQLAARAAHQAHGAIGMTKEYPLHYLTRRLWAWRTEGGGHHRWADLLGDTLVAAGPDALYPAIQSGSAVVSAVMR</sequence>
<organism evidence="8 9">
    <name type="scientific">[Mycobacterium] nativiensis</name>
    <dbReference type="NCBI Taxonomy" id="2855503"/>
    <lineage>
        <taxon>Bacteria</taxon>
        <taxon>Bacillati</taxon>
        <taxon>Actinomycetota</taxon>
        <taxon>Actinomycetes</taxon>
        <taxon>Mycobacteriales</taxon>
        <taxon>Mycobacteriaceae</taxon>
        <taxon>Mycolicibacter</taxon>
    </lineage>
</organism>
<evidence type="ECO:0000259" key="7">
    <source>
        <dbReference type="Pfam" id="PF02771"/>
    </source>
</evidence>